<organism evidence="3 4">
    <name type="scientific">Streblomastix strix</name>
    <dbReference type="NCBI Taxonomy" id="222440"/>
    <lineage>
        <taxon>Eukaryota</taxon>
        <taxon>Metamonada</taxon>
        <taxon>Preaxostyla</taxon>
        <taxon>Oxymonadida</taxon>
        <taxon>Streblomastigidae</taxon>
        <taxon>Streblomastix</taxon>
    </lineage>
</organism>
<accession>A0A5J4TYX2</accession>
<dbReference type="Proteomes" id="UP000324800">
    <property type="component" value="Unassembled WGS sequence"/>
</dbReference>
<dbReference type="InterPro" id="IPR001373">
    <property type="entry name" value="Cullin_N"/>
</dbReference>
<gene>
    <name evidence="3" type="ORF">EZS28_041848</name>
</gene>
<name>A0A5J4TYX2_9EUKA</name>
<dbReference type="SUPFAM" id="SSF74788">
    <property type="entry name" value="Cullin repeat-like"/>
    <property type="match status" value="1"/>
</dbReference>
<evidence type="ECO:0000256" key="1">
    <source>
        <dbReference type="ARBA" id="ARBA00006019"/>
    </source>
</evidence>
<dbReference type="AlphaFoldDB" id="A0A5J4TYX2"/>
<evidence type="ECO:0000313" key="3">
    <source>
        <dbReference type="EMBL" id="KAA6362625.1"/>
    </source>
</evidence>
<sequence length="189" mass="22602">MAISKSELNLIENVNDAWTRYLKPEIDDIKQRIEGDANDQKFGFNRFMRFTGVIHRLVQELNFTNEAAELALNIFVDNCENDINTLLNPLRDGQFLLELARRWQKYKQFTKIICALFQYLYNYYFQLEHPTGKEGQKRVQTLQQRAYDIFRDRVFINRIDQIQNLVLHFIDRDRIGEQVDNTMMKNAVE</sequence>
<evidence type="ECO:0000313" key="4">
    <source>
        <dbReference type="Proteomes" id="UP000324800"/>
    </source>
</evidence>
<dbReference type="Pfam" id="PF00888">
    <property type="entry name" value="Cullin"/>
    <property type="match status" value="1"/>
</dbReference>
<dbReference type="OrthoDB" id="27073at2759"/>
<proteinExistence type="inferred from homology"/>
<evidence type="ECO:0000259" key="2">
    <source>
        <dbReference type="Pfam" id="PF00888"/>
    </source>
</evidence>
<reference evidence="3 4" key="1">
    <citation type="submission" date="2019-03" db="EMBL/GenBank/DDBJ databases">
        <title>Single cell metagenomics reveals metabolic interactions within the superorganism composed of flagellate Streblomastix strix and complex community of Bacteroidetes bacteria on its surface.</title>
        <authorList>
            <person name="Treitli S.C."/>
            <person name="Kolisko M."/>
            <person name="Husnik F."/>
            <person name="Keeling P."/>
            <person name="Hampl V."/>
        </authorList>
    </citation>
    <scope>NUCLEOTIDE SEQUENCE [LARGE SCALE GENOMIC DNA]</scope>
    <source>
        <strain evidence="3">ST1C</strain>
    </source>
</reference>
<comment type="caution">
    <text evidence="3">The sequence shown here is derived from an EMBL/GenBank/DDBJ whole genome shotgun (WGS) entry which is preliminary data.</text>
</comment>
<comment type="similarity">
    <text evidence="1">Belongs to the cullin family.</text>
</comment>
<dbReference type="EMBL" id="SNRW01023937">
    <property type="protein sequence ID" value="KAA6362625.1"/>
    <property type="molecule type" value="Genomic_DNA"/>
</dbReference>
<feature type="non-terminal residue" evidence="3">
    <location>
        <position position="189"/>
    </location>
</feature>
<dbReference type="InterPro" id="IPR016159">
    <property type="entry name" value="Cullin_repeat-like_dom_sf"/>
</dbReference>
<dbReference type="GO" id="GO:0031625">
    <property type="term" value="F:ubiquitin protein ligase binding"/>
    <property type="evidence" value="ECO:0007669"/>
    <property type="project" value="InterPro"/>
</dbReference>
<protein>
    <recommendedName>
        <fullName evidence="2">Cullin N-terminal domain-containing protein</fullName>
    </recommendedName>
</protein>
<dbReference type="GO" id="GO:0006511">
    <property type="term" value="P:ubiquitin-dependent protein catabolic process"/>
    <property type="evidence" value="ECO:0007669"/>
    <property type="project" value="InterPro"/>
</dbReference>
<dbReference type="Gene3D" id="1.20.1310.10">
    <property type="entry name" value="Cullin Repeats"/>
    <property type="match status" value="1"/>
</dbReference>
<feature type="domain" description="Cullin N-terminal" evidence="2">
    <location>
        <begin position="54"/>
        <end position="189"/>
    </location>
</feature>